<keyword evidence="2" id="KW-1185">Reference proteome</keyword>
<accession>A0A4Q1BHR1</accession>
<dbReference type="AlphaFoldDB" id="A0A4Q1BHR1"/>
<dbReference type="InParanoid" id="A0A4Q1BHR1"/>
<organism evidence="1 2">
    <name type="scientific">Tremella mesenterica</name>
    <name type="common">Jelly fungus</name>
    <dbReference type="NCBI Taxonomy" id="5217"/>
    <lineage>
        <taxon>Eukaryota</taxon>
        <taxon>Fungi</taxon>
        <taxon>Dikarya</taxon>
        <taxon>Basidiomycota</taxon>
        <taxon>Agaricomycotina</taxon>
        <taxon>Tremellomycetes</taxon>
        <taxon>Tremellales</taxon>
        <taxon>Tremellaceae</taxon>
        <taxon>Tremella</taxon>
    </lineage>
</organism>
<dbReference type="VEuPathDB" id="FungiDB:TREMEDRAFT_64776"/>
<evidence type="ECO:0000313" key="1">
    <source>
        <dbReference type="EMBL" id="RXK37159.1"/>
    </source>
</evidence>
<dbReference type="EMBL" id="SDIL01000076">
    <property type="protein sequence ID" value="RXK37159.1"/>
    <property type="molecule type" value="Genomic_DNA"/>
</dbReference>
<evidence type="ECO:0000313" key="2">
    <source>
        <dbReference type="Proteomes" id="UP000289152"/>
    </source>
</evidence>
<reference evidence="1 2" key="1">
    <citation type="submission" date="2016-06" db="EMBL/GenBank/DDBJ databases">
        <title>Evolution of pathogenesis and genome organization in the Tremellales.</title>
        <authorList>
            <person name="Cuomo C."/>
            <person name="Litvintseva A."/>
            <person name="Heitman J."/>
            <person name="Chen Y."/>
            <person name="Sun S."/>
            <person name="Springer D."/>
            <person name="Dromer F."/>
            <person name="Young S."/>
            <person name="Zeng Q."/>
            <person name="Chapman S."/>
            <person name="Gujja S."/>
            <person name="Saif S."/>
            <person name="Birren B."/>
        </authorList>
    </citation>
    <scope>NUCLEOTIDE SEQUENCE [LARGE SCALE GENOMIC DNA]</scope>
    <source>
        <strain evidence="1 2">ATCC 28783</strain>
    </source>
</reference>
<proteinExistence type="predicted"/>
<name>A0A4Q1BHR1_TREME</name>
<protein>
    <submittedName>
        <fullName evidence="1">Uncharacterized protein</fullName>
    </submittedName>
</protein>
<dbReference type="Proteomes" id="UP000289152">
    <property type="component" value="Unassembled WGS sequence"/>
</dbReference>
<comment type="caution">
    <text evidence="1">The sequence shown here is derived from an EMBL/GenBank/DDBJ whole genome shotgun (WGS) entry which is preliminary data.</text>
</comment>
<gene>
    <name evidence="1" type="ORF">M231_05611</name>
</gene>
<sequence length="191" mass="21830">MNYIDQRHVGAEYQFYNQKLDISRVIQSRVIDDGAAAYMWETPGAESERSETVGASNSSGTLKAREAYTEDKQLLSVPDENITFIQREDYSSWEEAPWTASACPWTDDATYLRTINRSEVRVQIFKNPPNGKNPILALTKLDFDLNSFATLNGHPMEMLADFSISRAAYERDVQRSERTLSLPNTEELYQE</sequence>